<name>A0A822Y342_NELNU</name>
<gene>
    <name evidence="1" type="ORF">HUJ06_028150</name>
</gene>
<proteinExistence type="predicted"/>
<dbReference type="AlphaFoldDB" id="A0A822Y342"/>
<evidence type="ECO:0000313" key="2">
    <source>
        <dbReference type="Proteomes" id="UP000607653"/>
    </source>
</evidence>
<dbReference type="Proteomes" id="UP000607653">
    <property type="component" value="Unassembled WGS sequence"/>
</dbReference>
<evidence type="ECO:0000313" key="1">
    <source>
        <dbReference type="EMBL" id="DAD26682.1"/>
    </source>
</evidence>
<sequence length="58" mass="6778">MYSYGILLEMFMGKRPTDDMFKDGLTLDKFAAIAFPENVMEVLDPEVQNYFRRCQMCG</sequence>
<accession>A0A822Y342</accession>
<protein>
    <submittedName>
        <fullName evidence="1">Uncharacterized protein</fullName>
    </submittedName>
</protein>
<reference evidence="1 2" key="1">
    <citation type="journal article" date="2020" name="Mol. Biol. Evol.">
        <title>Distinct Expression and Methylation Patterns for Genes with Different Fates following a Single Whole-Genome Duplication in Flowering Plants.</title>
        <authorList>
            <person name="Shi T."/>
            <person name="Rahmani R.S."/>
            <person name="Gugger P.F."/>
            <person name="Wang M."/>
            <person name="Li H."/>
            <person name="Zhang Y."/>
            <person name="Li Z."/>
            <person name="Wang Q."/>
            <person name="Van de Peer Y."/>
            <person name="Marchal K."/>
            <person name="Chen J."/>
        </authorList>
    </citation>
    <scope>NUCLEOTIDE SEQUENCE [LARGE SCALE GENOMIC DNA]</scope>
    <source>
        <tissue evidence="1">Leaf</tissue>
    </source>
</reference>
<comment type="caution">
    <text evidence="1">The sequence shown here is derived from an EMBL/GenBank/DDBJ whole genome shotgun (WGS) entry which is preliminary data.</text>
</comment>
<dbReference type="Gene3D" id="1.10.510.10">
    <property type="entry name" value="Transferase(Phosphotransferase) domain 1"/>
    <property type="match status" value="1"/>
</dbReference>
<organism evidence="1 2">
    <name type="scientific">Nelumbo nucifera</name>
    <name type="common">Sacred lotus</name>
    <dbReference type="NCBI Taxonomy" id="4432"/>
    <lineage>
        <taxon>Eukaryota</taxon>
        <taxon>Viridiplantae</taxon>
        <taxon>Streptophyta</taxon>
        <taxon>Embryophyta</taxon>
        <taxon>Tracheophyta</taxon>
        <taxon>Spermatophyta</taxon>
        <taxon>Magnoliopsida</taxon>
        <taxon>Proteales</taxon>
        <taxon>Nelumbonaceae</taxon>
        <taxon>Nelumbo</taxon>
    </lineage>
</organism>
<keyword evidence="2" id="KW-1185">Reference proteome</keyword>
<dbReference type="EMBL" id="DUZY01000002">
    <property type="protein sequence ID" value="DAD26682.1"/>
    <property type="molecule type" value="Genomic_DNA"/>
</dbReference>